<keyword evidence="4" id="KW-0560">Oxidoreductase</keyword>
<dbReference type="EMBL" id="CP031320">
    <property type="protein sequence ID" value="AXK36344.1"/>
    <property type="molecule type" value="Genomic_DNA"/>
</dbReference>
<dbReference type="Gene3D" id="3.50.50.60">
    <property type="entry name" value="FAD/NAD(P)-binding domain"/>
    <property type="match status" value="2"/>
</dbReference>
<evidence type="ECO:0000313" key="7">
    <source>
        <dbReference type="EMBL" id="AXK36344.1"/>
    </source>
</evidence>
<evidence type="ECO:0000256" key="4">
    <source>
        <dbReference type="ARBA" id="ARBA00023002"/>
    </source>
</evidence>
<organism evidence="7 8">
    <name type="scientific">Streptomyces armeniacus</name>
    <dbReference type="NCBI Taxonomy" id="83291"/>
    <lineage>
        <taxon>Bacteria</taxon>
        <taxon>Bacillati</taxon>
        <taxon>Actinomycetota</taxon>
        <taxon>Actinomycetes</taxon>
        <taxon>Kitasatosporales</taxon>
        <taxon>Streptomycetaceae</taxon>
        <taxon>Streptomyces</taxon>
    </lineage>
</organism>
<dbReference type="GO" id="GO:0016651">
    <property type="term" value="F:oxidoreductase activity, acting on NAD(P)H"/>
    <property type="evidence" value="ECO:0007669"/>
    <property type="project" value="TreeGrafter"/>
</dbReference>
<dbReference type="PRINTS" id="PR00411">
    <property type="entry name" value="PNDRDTASEI"/>
</dbReference>
<keyword evidence="3" id="KW-0274">FAD</keyword>
<feature type="domain" description="Reductase C-terminal" evidence="6">
    <location>
        <begin position="327"/>
        <end position="393"/>
    </location>
</feature>
<gene>
    <name evidence="7" type="ORF">DVA86_30930</name>
</gene>
<evidence type="ECO:0000256" key="3">
    <source>
        <dbReference type="ARBA" id="ARBA00022827"/>
    </source>
</evidence>
<evidence type="ECO:0000313" key="8">
    <source>
        <dbReference type="Proteomes" id="UP000254425"/>
    </source>
</evidence>
<dbReference type="PANTHER" id="PTHR43557">
    <property type="entry name" value="APOPTOSIS-INDUCING FACTOR 1"/>
    <property type="match status" value="1"/>
</dbReference>
<dbReference type="PRINTS" id="PR00368">
    <property type="entry name" value="FADPNR"/>
</dbReference>
<sequence>MRSVAVVGASLAGLAAARALRAQGYDGGITLIGDEPRAPYDRPPLSKDFLLSRTSTEELALTTDDDESLAVDWRLGTTATALDPYERRITLSDGGEVRADGVVIATGARARTLPGAGAPGAGGMSGVHTLRTLDDALALRESLRSGGPLVVIGAGFIGSEVASTALAAGLDVTVVEALPVPLAGPLGAGMGAVCAGLHTDHGVPVLCGVPVRELLGGARVEGVRLADGTVLPAATVLVGIGAEPNTDWLADSGLDIRDGVRTDARGATAVPHVVAAGDCAASYQPGPARHVRTEHWTDALRQPETAVRALLAGPDAGADTACGPLPYFWSEQYGVRIQFAGARRDGDSVRIESGDPEDRSFLAVYERDGRPTAVLGMDQPKQFTRWRRRLAADWAAVTT</sequence>
<dbReference type="InterPro" id="IPR036188">
    <property type="entry name" value="FAD/NAD-bd_sf"/>
</dbReference>
<dbReference type="KEGG" id="sarm:DVA86_30930"/>
<evidence type="ECO:0000259" key="5">
    <source>
        <dbReference type="Pfam" id="PF07992"/>
    </source>
</evidence>
<reference evidence="7 8" key="1">
    <citation type="submission" date="2018-07" db="EMBL/GenBank/DDBJ databases">
        <title>Draft genome of the type strain Streptomyces armeniacus ATCC 15676.</title>
        <authorList>
            <person name="Labana P."/>
            <person name="Gosse J.T."/>
            <person name="Boddy C.N."/>
        </authorList>
    </citation>
    <scope>NUCLEOTIDE SEQUENCE [LARGE SCALE GENOMIC DNA]</scope>
    <source>
        <strain evidence="7 8">ATCC 15676</strain>
    </source>
</reference>
<dbReference type="InterPro" id="IPR028202">
    <property type="entry name" value="Reductase_C"/>
</dbReference>
<dbReference type="Pfam" id="PF14759">
    <property type="entry name" value="Reductase_C"/>
    <property type="match status" value="1"/>
</dbReference>
<evidence type="ECO:0000256" key="1">
    <source>
        <dbReference type="ARBA" id="ARBA00001974"/>
    </source>
</evidence>
<dbReference type="PANTHER" id="PTHR43557:SF2">
    <property type="entry name" value="RIESKE DOMAIN-CONTAINING PROTEIN-RELATED"/>
    <property type="match status" value="1"/>
</dbReference>
<evidence type="ECO:0000259" key="6">
    <source>
        <dbReference type="Pfam" id="PF14759"/>
    </source>
</evidence>
<feature type="domain" description="FAD/NAD(P)-binding" evidence="5">
    <location>
        <begin position="3"/>
        <end position="302"/>
    </location>
</feature>
<proteinExistence type="predicted"/>
<dbReference type="InterPro" id="IPR050446">
    <property type="entry name" value="FAD-oxidoreductase/Apoptosis"/>
</dbReference>
<keyword evidence="8" id="KW-1185">Reference proteome</keyword>
<dbReference type="Pfam" id="PF07992">
    <property type="entry name" value="Pyr_redox_2"/>
    <property type="match status" value="1"/>
</dbReference>
<dbReference type="InterPro" id="IPR016156">
    <property type="entry name" value="FAD/NAD-linked_Rdtase_dimer_sf"/>
</dbReference>
<protein>
    <submittedName>
        <fullName evidence="7">NAD(P)/FAD-dependent oxidoreductase</fullName>
    </submittedName>
</protein>
<dbReference type="Proteomes" id="UP000254425">
    <property type="component" value="Chromosome"/>
</dbReference>
<dbReference type="SUPFAM" id="SSF51905">
    <property type="entry name" value="FAD/NAD(P)-binding domain"/>
    <property type="match status" value="2"/>
</dbReference>
<dbReference type="AlphaFoldDB" id="A0A345XXH8"/>
<accession>A0A345XXH8</accession>
<dbReference type="GO" id="GO:0005737">
    <property type="term" value="C:cytoplasm"/>
    <property type="evidence" value="ECO:0007669"/>
    <property type="project" value="TreeGrafter"/>
</dbReference>
<keyword evidence="2" id="KW-0285">Flavoprotein</keyword>
<comment type="cofactor">
    <cofactor evidence="1">
        <name>FAD</name>
        <dbReference type="ChEBI" id="CHEBI:57692"/>
    </cofactor>
</comment>
<dbReference type="RefSeq" id="WP_208883236.1">
    <property type="nucleotide sequence ID" value="NZ_CP031320.1"/>
</dbReference>
<evidence type="ECO:0000256" key="2">
    <source>
        <dbReference type="ARBA" id="ARBA00022630"/>
    </source>
</evidence>
<dbReference type="InterPro" id="IPR023753">
    <property type="entry name" value="FAD/NAD-binding_dom"/>
</dbReference>
<name>A0A345XXH8_9ACTN</name>
<dbReference type="Gene3D" id="3.30.390.30">
    <property type="match status" value="1"/>
</dbReference>
<dbReference type="SUPFAM" id="SSF55424">
    <property type="entry name" value="FAD/NAD-linked reductases, dimerisation (C-terminal) domain"/>
    <property type="match status" value="1"/>
</dbReference>